<dbReference type="Pfam" id="PF00271">
    <property type="entry name" value="Helicase_C"/>
    <property type="match status" value="1"/>
</dbReference>
<feature type="domain" description="Rhodanese" evidence="3">
    <location>
        <begin position="328"/>
        <end position="362"/>
    </location>
</feature>
<feature type="domain" description="Helicase ATP-binding" evidence="4">
    <location>
        <begin position="60"/>
        <end position="251"/>
    </location>
</feature>
<evidence type="ECO:0000259" key="4">
    <source>
        <dbReference type="PROSITE" id="PS51192"/>
    </source>
</evidence>
<organism evidence="6 7">
    <name type="scientific">Arcanobacterium canis</name>
    <dbReference type="NCBI Taxonomy" id="999183"/>
    <lineage>
        <taxon>Bacteria</taxon>
        <taxon>Bacillati</taxon>
        <taxon>Actinomycetota</taxon>
        <taxon>Actinomycetes</taxon>
        <taxon>Actinomycetales</taxon>
        <taxon>Actinomycetaceae</taxon>
        <taxon>Arcanobacterium</taxon>
    </lineage>
</organism>
<evidence type="ECO:0000256" key="1">
    <source>
        <dbReference type="ARBA" id="ARBA00022741"/>
    </source>
</evidence>
<evidence type="ECO:0000256" key="2">
    <source>
        <dbReference type="ARBA" id="ARBA00022840"/>
    </source>
</evidence>
<gene>
    <name evidence="6" type="ORF">P7079_00780</name>
</gene>
<keyword evidence="2" id="KW-0067">ATP-binding</keyword>
<dbReference type="PROSITE" id="PS51192">
    <property type="entry name" value="HELICASE_ATP_BIND_1"/>
    <property type="match status" value="1"/>
</dbReference>
<dbReference type="EMBL" id="CP121208">
    <property type="protein sequence ID" value="WFM83550.1"/>
    <property type="molecule type" value="Genomic_DNA"/>
</dbReference>
<dbReference type="PANTHER" id="PTHR47957:SF3">
    <property type="entry name" value="ATP-DEPENDENT HELICASE HRQ1"/>
    <property type="match status" value="1"/>
</dbReference>
<dbReference type="InterPro" id="IPR055227">
    <property type="entry name" value="HRQ1_WHD"/>
</dbReference>
<dbReference type="PROSITE" id="PS51194">
    <property type="entry name" value="HELICASE_CTER"/>
    <property type="match status" value="1"/>
</dbReference>
<reference evidence="6 7" key="1">
    <citation type="submission" date="2023-03" db="EMBL/GenBank/DDBJ databases">
        <title>Complete genome of Arcanobacterium canis strain DSM 25104 isolated in 2010 from a canine otitis externa in Germany.</title>
        <authorList>
            <person name="Borowiak M."/>
            <person name="Kreitlow A."/>
            <person name="Malorny B."/>
            <person name="Laemmler C."/>
            <person name="Prenger-Berninghoff E."/>
            <person name="Ploetz M."/>
            <person name="Abdulmawjood A."/>
        </authorList>
    </citation>
    <scope>NUCLEOTIDE SEQUENCE [LARGE SCALE GENOMIC DNA]</scope>
    <source>
        <strain evidence="6 7">DSM 25104</strain>
    </source>
</reference>
<evidence type="ECO:0000259" key="5">
    <source>
        <dbReference type="PROSITE" id="PS51194"/>
    </source>
</evidence>
<dbReference type="PANTHER" id="PTHR47957">
    <property type="entry name" value="ATP-DEPENDENT HELICASE HRQ1"/>
    <property type="match status" value="1"/>
</dbReference>
<dbReference type="InterPro" id="IPR001650">
    <property type="entry name" value="Helicase_C-like"/>
</dbReference>
<keyword evidence="1" id="KW-0547">Nucleotide-binding</keyword>
<dbReference type="PROSITE" id="PS50206">
    <property type="entry name" value="RHODANESE_3"/>
    <property type="match status" value="1"/>
</dbReference>
<keyword evidence="6" id="KW-0378">Hydrolase</keyword>
<dbReference type="Gene3D" id="3.40.50.300">
    <property type="entry name" value="P-loop containing nucleotide triphosphate hydrolases"/>
    <property type="match status" value="2"/>
</dbReference>
<dbReference type="SUPFAM" id="SSF52540">
    <property type="entry name" value="P-loop containing nucleoside triphosphate hydrolases"/>
    <property type="match status" value="1"/>
</dbReference>
<feature type="domain" description="Helicase C-terminal" evidence="5">
    <location>
        <begin position="306"/>
        <end position="464"/>
    </location>
</feature>
<keyword evidence="7" id="KW-1185">Reference proteome</keyword>
<dbReference type="InterPro" id="IPR001763">
    <property type="entry name" value="Rhodanese-like_dom"/>
</dbReference>
<accession>A0ABY8G0Y2</accession>
<dbReference type="NCBIfam" id="TIGR03817">
    <property type="entry name" value="DECH_helic"/>
    <property type="match status" value="1"/>
</dbReference>
<dbReference type="InterPro" id="IPR014001">
    <property type="entry name" value="Helicase_ATP-bd"/>
</dbReference>
<dbReference type="InterPro" id="IPR027417">
    <property type="entry name" value="P-loop_NTPase"/>
</dbReference>
<dbReference type="SMART" id="SM00490">
    <property type="entry name" value="HELICc"/>
    <property type="match status" value="1"/>
</dbReference>
<dbReference type="InterPro" id="IPR022307">
    <property type="entry name" value="Helicase_put_actinobac"/>
</dbReference>
<proteinExistence type="predicted"/>
<dbReference type="Pfam" id="PF22982">
    <property type="entry name" value="WHD_HRQ1"/>
    <property type="match status" value="1"/>
</dbReference>
<dbReference type="CDD" id="cd17923">
    <property type="entry name" value="DEXHc_Hrq1-like"/>
    <property type="match status" value="1"/>
</dbReference>
<dbReference type="Pfam" id="PF09369">
    <property type="entry name" value="MZB"/>
    <property type="match status" value="1"/>
</dbReference>
<sequence length="799" mass="85983">MATLLDVVRAHGADQITGITQVRARSARFGEWGEWIAPSVLEALFAAQLPQPWVHQAHASTLLHEGHHVVLATGTGSGKSLAAWVPTLSAIEESRGTHSSLRHLKRHPTALYLSPTKALSADQEHSLRALANSVNPQIGIATVDGDADAPTRSWARDYADIVLTNPDFLNHALLGSAQRWGRLWRGLSFVIIDEFHSYRGTFGSNVALVVRRLLRLARHYGADPKVIFLSATCANPAESAQRFLGDAFGPVISVTDDGSPQGTRQIVTLQTAPLRDEDAKSQIIVPSRDGELTDVKRRAANTEAGELTARLVASGANVLTFVRSRPAAERVAEVAQEALAHHAPHLEGSVAAYRGGYLPEERRDLEKKLRSGDLRALATTSALELGIDVAGLDAVVVTGWPGTHASFQQQIGRAGRAGKNGLAVFIGRDNPLDQYVLSHPDSLSSTPAETNVFDPTNPWILSSHVCAAAAELPLTESDAEIFSLPDSSLFTSLCHEGLLVHRPTGWFWNPATRMSAHALVDMRGGGTTVSIIDSESGALLGTVDEGRAESTVHPGAIYLHQGVPYQVESLESDLALVHLHREDELRTYPREETHVEILQTLDTMNAGAVTWNYGKVVVTKRVVGYDIRRVKDGMYLGMVPLHMPLHQFETTGCWLTVRDSSTREYGIDASDLAGALHGAEHTMIGLLPLFATCDRWDLGGLSTTLHGSTGQPTVIVHDAMAGGAGAAERGYAAGIDWLEATRQTLESCPCEDGCPRCVQSPKCGNNNSPLSKAGALRILELATTALQQPHSALSSSNER</sequence>
<dbReference type="InterPro" id="IPR018973">
    <property type="entry name" value="MZB"/>
</dbReference>
<dbReference type="InterPro" id="IPR011545">
    <property type="entry name" value="DEAD/DEAH_box_helicase_dom"/>
</dbReference>
<evidence type="ECO:0000313" key="7">
    <source>
        <dbReference type="Proteomes" id="UP001215216"/>
    </source>
</evidence>
<dbReference type="Proteomes" id="UP001215216">
    <property type="component" value="Chromosome"/>
</dbReference>
<protein>
    <submittedName>
        <fullName evidence="6">DEAD/DEAH box helicase</fullName>
    </submittedName>
</protein>
<dbReference type="GO" id="GO:0004386">
    <property type="term" value="F:helicase activity"/>
    <property type="evidence" value="ECO:0007669"/>
    <property type="project" value="UniProtKB-KW"/>
</dbReference>
<dbReference type="RefSeq" id="WP_278012945.1">
    <property type="nucleotide sequence ID" value="NZ_CP121208.1"/>
</dbReference>
<evidence type="ECO:0000259" key="3">
    <source>
        <dbReference type="PROSITE" id="PS50206"/>
    </source>
</evidence>
<dbReference type="Pfam" id="PF00270">
    <property type="entry name" value="DEAD"/>
    <property type="match status" value="1"/>
</dbReference>
<name>A0ABY8G0Y2_9ACTO</name>
<keyword evidence="6" id="KW-0347">Helicase</keyword>
<evidence type="ECO:0000313" key="6">
    <source>
        <dbReference type="EMBL" id="WFM83550.1"/>
    </source>
</evidence>
<dbReference type="SMART" id="SM00487">
    <property type="entry name" value="DEXDc"/>
    <property type="match status" value="1"/>
</dbReference>
<dbReference type="CDD" id="cd18797">
    <property type="entry name" value="SF2_C_Hrq"/>
    <property type="match status" value="1"/>
</dbReference>